<reference evidence="1" key="1">
    <citation type="submission" date="2021-02" db="EMBL/GenBank/DDBJ databases">
        <authorList>
            <consortium name="DOE Joint Genome Institute"/>
            <person name="Ahrendt S."/>
            <person name="Looney B.P."/>
            <person name="Miyauchi S."/>
            <person name="Morin E."/>
            <person name="Drula E."/>
            <person name="Courty P.E."/>
            <person name="Chicoki N."/>
            <person name="Fauchery L."/>
            <person name="Kohler A."/>
            <person name="Kuo A."/>
            <person name="Labutti K."/>
            <person name="Pangilinan J."/>
            <person name="Lipzen A."/>
            <person name="Riley R."/>
            <person name="Andreopoulos W."/>
            <person name="He G."/>
            <person name="Johnson J."/>
            <person name="Barry K.W."/>
            <person name="Grigoriev I.V."/>
            <person name="Nagy L."/>
            <person name="Hibbett D."/>
            <person name="Henrissat B."/>
            <person name="Matheny P.B."/>
            <person name="Labbe J."/>
            <person name="Martin F."/>
        </authorList>
    </citation>
    <scope>NUCLEOTIDE SEQUENCE</scope>
    <source>
        <strain evidence="1">FP105234-sp</strain>
    </source>
</reference>
<dbReference type="Proteomes" id="UP000814033">
    <property type="component" value="Unassembled WGS sequence"/>
</dbReference>
<evidence type="ECO:0000313" key="1">
    <source>
        <dbReference type="EMBL" id="KAI0050936.1"/>
    </source>
</evidence>
<organism evidence="1 2">
    <name type="scientific">Auriscalpium vulgare</name>
    <dbReference type="NCBI Taxonomy" id="40419"/>
    <lineage>
        <taxon>Eukaryota</taxon>
        <taxon>Fungi</taxon>
        <taxon>Dikarya</taxon>
        <taxon>Basidiomycota</taxon>
        <taxon>Agaricomycotina</taxon>
        <taxon>Agaricomycetes</taxon>
        <taxon>Russulales</taxon>
        <taxon>Auriscalpiaceae</taxon>
        <taxon>Auriscalpium</taxon>
    </lineage>
</organism>
<dbReference type="EMBL" id="MU275857">
    <property type="protein sequence ID" value="KAI0050936.1"/>
    <property type="molecule type" value="Genomic_DNA"/>
</dbReference>
<comment type="caution">
    <text evidence="1">The sequence shown here is derived from an EMBL/GenBank/DDBJ whole genome shotgun (WGS) entry which is preliminary data.</text>
</comment>
<evidence type="ECO:0000313" key="2">
    <source>
        <dbReference type="Proteomes" id="UP000814033"/>
    </source>
</evidence>
<accession>A0ACB8S3G3</accession>
<reference evidence="1" key="2">
    <citation type="journal article" date="2022" name="New Phytol.">
        <title>Evolutionary transition to the ectomycorrhizal habit in the genomes of a hyperdiverse lineage of mushroom-forming fungi.</title>
        <authorList>
            <person name="Looney B."/>
            <person name="Miyauchi S."/>
            <person name="Morin E."/>
            <person name="Drula E."/>
            <person name="Courty P.E."/>
            <person name="Kohler A."/>
            <person name="Kuo A."/>
            <person name="LaButti K."/>
            <person name="Pangilinan J."/>
            <person name="Lipzen A."/>
            <person name="Riley R."/>
            <person name="Andreopoulos W."/>
            <person name="He G."/>
            <person name="Johnson J."/>
            <person name="Nolan M."/>
            <person name="Tritt A."/>
            <person name="Barry K.W."/>
            <person name="Grigoriev I.V."/>
            <person name="Nagy L.G."/>
            <person name="Hibbett D."/>
            <person name="Henrissat B."/>
            <person name="Matheny P.B."/>
            <person name="Labbe J."/>
            <person name="Martin F.M."/>
        </authorList>
    </citation>
    <scope>NUCLEOTIDE SEQUENCE</scope>
    <source>
        <strain evidence="1">FP105234-sp</strain>
    </source>
</reference>
<gene>
    <name evidence="1" type="ORF">FA95DRAFT_1676432</name>
</gene>
<proteinExistence type="predicted"/>
<name>A0ACB8S3G3_9AGAM</name>
<keyword evidence="2" id="KW-1185">Reference proteome</keyword>
<sequence>MALPAHKTKHIPSLSYSFFDATFSLAQCSDGHSNGTALWLGAQCLSVYLATVQSRIRRAPSASGHRPRALELGSGIGLSALALRSMGWDILATDTSHVIYSVLAPNIGRNGQASSPTEGAIEVRELDWTVPPEQWNWDHPAIIASPTATSSTAVDQPCLSTLRPPFDLIISSDTLYSAELVQPLLRTLHAASEQSLVLGRSPPIYLCIERRDTAVIDRALDEAQSLWNFVVERIPHRKVLKAMEKGRLLWTREDWEGVEIWKLALKRDKAVQS</sequence>
<protein>
    <submittedName>
        <fullName evidence="1">Uncharacterized protein</fullName>
    </submittedName>
</protein>